<evidence type="ECO:0000256" key="1">
    <source>
        <dbReference type="SAM" id="MobiDB-lite"/>
    </source>
</evidence>
<feature type="compositionally biased region" description="Gly residues" evidence="1">
    <location>
        <begin position="435"/>
        <end position="444"/>
    </location>
</feature>
<dbReference type="FunFam" id="2.60.40.10:FF:000373">
    <property type="entry name" value="fibronectin type-III domain-containing protein 3A isoform X1"/>
    <property type="match status" value="1"/>
</dbReference>
<feature type="region of interest" description="Disordered" evidence="1">
    <location>
        <begin position="1278"/>
        <end position="1317"/>
    </location>
</feature>
<dbReference type="InterPro" id="IPR003961">
    <property type="entry name" value="FN3_dom"/>
</dbReference>
<dbReference type="SUPFAM" id="SSF49265">
    <property type="entry name" value="Fibronectin type III"/>
    <property type="match status" value="6"/>
</dbReference>
<evidence type="ECO:0000256" key="2">
    <source>
        <dbReference type="SAM" id="Phobius"/>
    </source>
</evidence>
<dbReference type="VEuPathDB" id="VectorBase:AFUN2_006783"/>
<keyword evidence="2" id="KW-0812">Transmembrane</keyword>
<feature type="domain" description="Fibronectin type-III" evidence="3">
    <location>
        <begin position="906"/>
        <end position="997"/>
    </location>
</feature>
<feature type="domain" description="Fibronectin type-III" evidence="3">
    <location>
        <begin position="815"/>
        <end position="902"/>
    </location>
</feature>
<feature type="domain" description="Fibronectin type-III" evidence="3">
    <location>
        <begin position="1324"/>
        <end position="1417"/>
    </location>
</feature>
<feature type="compositionally biased region" description="Low complexity" evidence="1">
    <location>
        <begin position="64"/>
        <end position="80"/>
    </location>
</feature>
<keyword evidence="2" id="KW-1133">Transmembrane helix</keyword>
<evidence type="ECO:0000313" key="4">
    <source>
        <dbReference type="EnsemblMetazoa" id="AFUN020336-PA"/>
    </source>
</evidence>
<dbReference type="PROSITE" id="PS50853">
    <property type="entry name" value="FN3"/>
    <property type="match status" value="8"/>
</dbReference>
<dbReference type="SMART" id="SM00060">
    <property type="entry name" value="FN3"/>
    <property type="match status" value="9"/>
</dbReference>
<dbReference type="CDD" id="cd00063">
    <property type="entry name" value="FN3"/>
    <property type="match status" value="10"/>
</dbReference>
<feature type="domain" description="Fibronectin type-III" evidence="3">
    <location>
        <begin position="1001"/>
        <end position="1096"/>
    </location>
</feature>
<dbReference type="PANTHER" id="PTHR24099">
    <property type="entry name" value="E3 UBIQUITIN-PROTEIN LIGASE TRIM36-RELATED"/>
    <property type="match status" value="1"/>
</dbReference>
<dbReference type="EnsemblMetazoa" id="AFUN020336-RA">
    <property type="protein sequence ID" value="AFUN020336-PA"/>
    <property type="gene ID" value="AFUN020336"/>
</dbReference>
<feature type="domain" description="Fibronectin type-III" evidence="3">
    <location>
        <begin position="1098"/>
        <end position="1204"/>
    </location>
</feature>
<dbReference type="Pfam" id="PF00041">
    <property type="entry name" value="fn3"/>
    <property type="match status" value="5"/>
</dbReference>
<evidence type="ECO:0000259" key="3">
    <source>
        <dbReference type="PROSITE" id="PS50853"/>
    </source>
</evidence>
<reference evidence="4" key="1">
    <citation type="submission" date="2020-05" db="UniProtKB">
        <authorList>
            <consortium name="EnsemblMetazoa"/>
        </authorList>
    </citation>
    <scope>IDENTIFICATION</scope>
    <source>
        <strain evidence="4">FUMOZ</strain>
    </source>
</reference>
<dbReference type="VEuPathDB" id="VectorBase:AFUN020336"/>
<dbReference type="InterPro" id="IPR050617">
    <property type="entry name" value="E3_ligase_FN3/SPRY"/>
</dbReference>
<feature type="region of interest" description="Disordered" evidence="1">
    <location>
        <begin position="64"/>
        <end position="86"/>
    </location>
</feature>
<dbReference type="PANTHER" id="PTHR24099:SF11">
    <property type="entry name" value="FIBRONECTIN TYPE III DOMAIN-CONTAINING 3BA-RELATED"/>
    <property type="match status" value="1"/>
</dbReference>
<dbReference type="STRING" id="62324.A0A4Y0BPL7"/>
<organism evidence="4">
    <name type="scientific">Anopheles funestus</name>
    <name type="common">African malaria mosquito</name>
    <dbReference type="NCBI Taxonomy" id="62324"/>
    <lineage>
        <taxon>Eukaryota</taxon>
        <taxon>Metazoa</taxon>
        <taxon>Ecdysozoa</taxon>
        <taxon>Arthropoda</taxon>
        <taxon>Hexapoda</taxon>
        <taxon>Insecta</taxon>
        <taxon>Pterygota</taxon>
        <taxon>Neoptera</taxon>
        <taxon>Endopterygota</taxon>
        <taxon>Diptera</taxon>
        <taxon>Nematocera</taxon>
        <taxon>Culicoidea</taxon>
        <taxon>Culicidae</taxon>
        <taxon>Anophelinae</taxon>
        <taxon>Anopheles</taxon>
    </lineage>
</organism>
<feature type="transmembrane region" description="Helical" evidence="2">
    <location>
        <begin position="1715"/>
        <end position="1734"/>
    </location>
</feature>
<feature type="compositionally biased region" description="Acidic residues" evidence="1">
    <location>
        <begin position="1278"/>
        <end position="1295"/>
    </location>
</feature>
<dbReference type="FunFam" id="2.60.40.10:FF:001846">
    <property type="entry name" value="Uncharacterized protein, isoform E"/>
    <property type="match status" value="1"/>
</dbReference>
<feature type="domain" description="Fibronectin type-III" evidence="3">
    <location>
        <begin position="571"/>
        <end position="693"/>
    </location>
</feature>
<feature type="region of interest" description="Disordered" evidence="1">
    <location>
        <begin position="435"/>
        <end position="528"/>
    </location>
</feature>
<dbReference type="InterPro" id="IPR013783">
    <property type="entry name" value="Ig-like_fold"/>
</dbReference>
<dbReference type="Gene3D" id="2.60.40.10">
    <property type="entry name" value="Immunoglobulins"/>
    <property type="match status" value="10"/>
</dbReference>
<protein>
    <recommendedName>
        <fullName evidence="3">Fibronectin type-III domain-containing protein</fullName>
    </recommendedName>
</protein>
<feature type="domain" description="Fibronectin type-III" evidence="3">
    <location>
        <begin position="697"/>
        <end position="811"/>
    </location>
</feature>
<name>A0A4Y0BPL7_ANOFN</name>
<accession>A0A4Y0BPL7</accession>
<feature type="compositionally biased region" description="Polar residues" evidence="1">
    <location>
        <begin position="490"/>
        <end position="499"/>
    </location>
</feature>
<feature type="compositionally biased region" description="Polar residues" evidence="1">
    <location>
        <begin position="8"/>
        <end position="17"/>
    </location>
</feature>
<feature type="domain" description="Fibronectin type-III" evidence="3">
    <location>
        <begin position="1418"/>
        <end position="1510"/>
    </location>
</feature>
<dbReference type="PROSITE" id="PS51257">
    <property type="entry name" value="PROKAR_LIPOPROTEIN"/>
    <property type="match status" value="1"/>
</dbReference>
<feature type="region of interest" description="Disordered" evidence="1">
    <location>
        <begin position="1"/>
        <end position="21"/>
    </location>
</feature>
<proteinExistence type="predicted"/>
<dbReference type="InterPro" id="IPR036116">
    <property type="entry name" value="FN3_sf"/>
</dbReference>
<sequence length="1735" mass="186254">MVKAPLLSTASQQQHQKPQCPKEIIHQPSSVALSCSSSTSQVLIQAQPHHQHHHHHLLPAHPVQLQQQTQQQQQQQQQQQPLFSFPPPLTAAAAATAAYYPIGTVKKHRRVQIQMATEPPVGVGTGGIVVTKTATSAAIAVVAPTARNAVAMATGSLNSCITTGTGAGPATVCSGAGPTIGVPSATSQSQQPILTLAPSTVATSGGGIKVNQPTLQHQRIQSMHHIHHHHHHQLINGIPATAGQRMPANAAAAAAVVASTATHTTHNPAAGWPMVEPVFHFGPGFELETRPFCPAHTPPSEHVVLFHVRPGVAVTFQIAGNRETIRGPVTLPMVSQNGTPPMAMPMQVPHGHMMQQIVDENGTLRHVILSTQPPQPLRQGNVQHHLHPSAFINGTTAPFFNPLAATYPAGPGAGAPQMYPPQLIGANGANVGGTGAGAGVGGNHGLHTPQGNVPHSPSPPHTNTSYHKDERAQRQHSKLHRKLDQKQRELNASATTPINSPRKHAELNGSGGVRKSNTPHHLLPNHMNHRNGTAAVAIATPLATSEEETSSAPDEEDDNTQSIIVDHLSSVPSPQVTEITHRTALLQWSPPTPVPIQQVPPPVPAGPVPGVPPPPIPGALEPLPFNVQDLRYEVLLSDHGKENKYKSIFKGSSLSCKVQDLRPGQEYTVRLQVYLDQLHGSPTEPTVFNTPCCEPDVPAPPKLLARTKNSLQLRWNAPSDNGSHIIHYILECDNSKGGGSMHHQQQQQQQQSMQQQQHLGCEFIEVCKTKGKQFTVNKLQPSTYYVFRLSAVNEYGRSGYSDLVKYSTVGNAPAQPTPPTLRHATATTLKLAWQRRSPCEEYTLQMNDDQGYGYRNVYNGVDTLYECSGLRRASTFQFRLRAENDNGRGPWSEEVVFRTLPTCPGRPAKPQVKGKIHANGFKVKWDPPHDTGGAEIALYHLEISSGASYDRVYSGKESEATIERLNPGTAYQIRVLCEGPGGISTFSEPCLVTTEPVTPGPPQKPYCKSPPTPYAACLGWEKPDYNGGSPVLEYEMEVETVSTKVRSAVYRGKDMFCVAKDLLPGEQYTVQVRALNRIGAGPWSEEFTFTAGAAPPESPRDLSIVLKSPTHLTVMWAEPHSNGSPISEYILQSSADSNVSSAAGDHASGSDTNANYQTVYRGAHRSADVRNLHPHSRYHFRVCALNAAGCSRFSVSISQQMPAAPPNAPTIGGQKITAKSILISWQTPHDNGSPVTQYNIECGDRLIATDAQSASAAAIAATSPDHTSAGYHHPAAEEYEEGGEEYDEEDEEEEASIGSVASTDAEDEPSQPAPPATTVAANLVDSKLGKLAASAASAATVPAGSPAHSTKGGSNGAKASGALVATPATASRATSSSNMLLISDLHPETTYKLRIQAINSIGTGPFSSYIKFTTSPLPPKPPKLECAQAGYAHLKLRWGEGKNLDLARYYVEMENRRSGEYHNVYTGTRNTCKVMRLNELTTYTFRICVETRHAGRGEFSEGFTFTTAVAAPNSIKAPRVCMDPVAVAAASAGTANGAGATDPARFGTLTIEWQTSRNNPFVDPIEYILQMAKARDQEFQQAYRGPETRFTVHNLQHGASYAFKVCPVRVRQNGEHVNGSFSPVLNHHLAANVPRTSSNVGRSSHGTDDVDGRTMFQGNVVNSRGELVLTKASAVLLSNSNGYGPDGDHHGSRSESVASTTLQQLQHFFEPDSSKAIVCVVALFLLSIIVAAFLK</sequence>
<keyword evidence="2" id="KW-0472">Membrane</keyword>